<evidence type="ECO:0000313" key="1">
    <source>
        <dbReference type="EnsemblMetazoa" id="OVOC8848.1"/>
    </source>
</evidence>
<accession>A0A8R1Y2H8</accession>
<evidence type="ECO:0000313" key="2">
    <source>
        <dbReference type="Proteomes" id="UP000024404"/>
    </source>
</evidence>
<proteinExistence type="predicted"/>
<dbReference type="Proteomes" id="UP000024404">
    <property type="component" value="Unassembled WGS sequence"/>
</dbReference>
<protein>
    <submittedName>
        <fullName evidence="1">Uncharacterized protein</fullName>
    </submittedName>
</protein>
<dbReference type="AlphaFoldDB" id="A0A8R1Y2H8"/>
<dbReference type="EnsemblMetazoa" id="OVOC8848.1">
    <property type="protein sequence ID" value="OVOC8848.1"/>
    <property type="gene ID" value="WBGene00245657"/>
</dbReference>
<organism evidence="1 2">
    <name type="scientific">Onchocerca volvulus</name>
    <dbReference type="NCBI Taxonomy" id="6282"/>
    <lineage>
        <taxon>Eukaryota</taxon>
        <taxon>Metazoa</taxon>
        <taxon>Ecdysozoa</taxon>
        <taxon>Nematoda</taxon>
        <taxon>Chromadorea</taxon>
        <taxon>Rhabditida</taxon>
        <taxon>Spirurina</taxon>
        <taxon>Spiruromorpha</taxon>
        <taxon>Filarioidea</taxon>
        <taxon>Onchocercidae</taxon>
        <taxon>Onchocerca</taxon>
    </lineage>
</organism>
<reference evidence="1" key="2">
    <citation type="submission" date="2022-06" db="UniProtKB">
        <authorList>
            <consortium name="EnsemblMetazoa"/>
        </authorList>
    </citation>
    <scope>IDENTIFICATION</scope>
</reference>
<dbReference type="EMBL" id="CMVM020000250">
    <property type="status" value="NOT_ANNOTATED_CDS"/>
    <property type="molecule type" value="Genomic_DNA"/>
</dbReference>
<reference evidence="2" key="1">
    <citation type="submission" date="2013-10" db="EMBL/GenBank/DDBJ databases">
        <title>Genome sequencing of Onchocerca volvulus.</title>
        <authorList>
            <person name="Cotton J."/>
            <person name="Tsai J."/>
            <person name="Stanley E."/>
            <person name="Tracey A."/>
            <person name="Holroyd N."/>
            <person name="Lustigman S."/>
            <person name="Berriman M."/>
        </authorList>
    </citation>
    <scope>NUCLEOTIDE SEQUENCE</scope>
</reference>
<sequence length="33" mass="3806">MVTNVKQVLAKENNCDTIQWRYVNLPESTPKDA</sequence>
<name>A0A8R1Y2H8_ONCVO</name>
<keyword evidence="2" id="KW-1185">Reference proteome</keyword>